<proteinExistence type="predicted"/>
<dbReference type="AlphaFoldDB" id="A0A2R7Y7I5"/>
<evidence type="ECO:0000313" key="1">
    <source>
        <dbReference type="EMBL" id="PUA33357.1"/>
    </source>
</evidence>
<gene>
    <name evidence="1" type="ORF">B7O98_02720</name>
</gene>
<comment type="caution">
    <text evidence="1">The sequence shown here is derived from an EMBL/GenBank/DDBJ whole genome shotgun (WGS) entry which is preliminary data.</text>
</comment>
<reference evidence="1 2" key="1">
    <citation type="journal article" date="2018" name="Syst. Appl. Microbiol.">
        <title>A new symbiotic nanoarchaeote (Candidatus Nanoclepta minutus) and its host (Zestosphaera tikiterensis gen. nov., sp. nov.) from a New Zealand hot spring.</title>
        <authorList>
            <person name="St John E."/>
            <person name="Liu Y."/>
            <person name="Podar M."/>
            <person name="Stott M.B."/>
            <person name="Meneghin J."/>
            <person name="Chen Z."/>
            <person name="Lagutin K."/>
            <person name="Mitchell K."/>
            <person name="Reysenbach A.L."/>
        </authorList>
    </citation>
    <scope>NUCLEOTIDE SEQUENCE [LARGE SCALE GENOMIC DNA]</scope>
    <source>
        <strain evidence="1">NZ3</strain>
    </source>
</reference>
<sequence length="124" mass="14286">MDERYVLGKLLNLTTHKLAFKELVGKAYGKEVEEGPPLYSKFKELLDVARSIEARVERTLLQMFAYEPKNFYSYAWGEVANCREDFEGAVFAVPCSVCGRRLIFTHKDSSWEKVKPILIEAFRG</sequence>
<name>A0A2R7Y7I5_9CREN</name>
<organism evidence="1 2">
    <name type="scientific">Zestosphaera tikiterensis</name>
    <dbReference type="NCBI Taxonomy" id="1973259"/>
    <lineage>
        <taxon>Archaea</taxon>
        <taxon>Thermoproteota</taxon>
        <taxon>Thermoprotei</taxon>
        <taxon>Desulfurococcales</taxon>
        <taxon>Desulfurococcaceae</taxon>
        <taxon>Zestosphaera</taxon>
    </lineage>
</organism>
<evidence type="ECO:0000313" key="2">
    <source>
        <dbReference type="Proteomes" id="UP000244093"/>
    </source>
</evidence>
<accession>A0A2R7Y7I5</accession>
<dbReference type="EMBL" id="NBVN01000002">
    <property type="protein sequence ID" value="PUA33357.1"/>
    <property type="molecule type" value="Genomic_DNA"/>
</dbReference>
<dbReference type="Proteomes" id="UP000244093">
    <property type="component" value="Unassembled WGS sequence"/>
</dbReference>
<protein>
    <submittedName>
        <fullName evidence="1">Uncharacterized protein</fullName>
    </submittedName>
</protein>